<evidence type="ECO:0000256" key="2">
    <source>
        <dbReference type="SAM" id="MobiDB-lite"/>
    </source>
</evidence>
<protein>
    <submittedName>
        <fullName evidence="3">Uncharacterized protein</fullName>
    </submittedName>
</protein>
<dbReference type="Proteomes" id="UP000278327">
    <property type="component" value="Unassembled WGS sequence"/>
</dbReference>
<evidence type="ECO:0000313" key="3">
    <source>
        <dbReference type="EMBL" id="RNL36070.1"/>
    </source>
</evidence>
<feature type="region of interest" description="Disordered" evidence="2">
    <location>
        <begin position="112"/>
        <end position="136"/>
    </location>
</feature>
<feature type="compositionally biased region" description="Basic and acidic residues" evidence="2">
    <location>
        <begin position="112"/>
        <end position="128"/>
    </location>
</feature>
<keyword evidence="4" id="KW-1185">Reference proteome</keyword>
<comment type="caution">
    <text evidence="3">The sequence shown here is derived from an EMBL/GenBank/DDBJ whole genome shotgun (WGS) entry which is preliminary data.</text>
</comment>
<organism evidence="3 4">
    <name type="scientific">Adlercreutzia equolifaciens subsp. celatus DSM 18785</name>
    <dbReference type="NCBI Taxonomy" id="1121021"/>
    <lineage>
        <taxon>Bacteria</taxon>
        <taxon>Bacillati</taxon>
        <taxon>Actinomycetota</taxon>
        <taxon>Coriobacteriia</taxon>
        <taxon>Eggerthellales</taxon>
        <taxon>Eggerthellaceae</taxon>
        <taxon>Adlercreutzia</taxon>
    </lineage>
</organism>
<sequence>MRKGGRRNDWKVADERYLIENAGRIPRREICQHLRRSSESVKQKAKALRMQGIPVSLRHYRPRLEPCPSCGCLSGHLGRDGICEPCRRREQLANIHAGIAELLPRLPLDERDTYEKTEAETESRRDPMPKAPNTEGLSYYERAKAEEAHALACEECLAGNLRREIKAAQKRKERISKKVNQ</sequence>
<accession>A0A3N0ANA8</accession>
<dbReference type="EMBL" id="QICA01000025">
    <property type="protein sequence ID" value="RNL36070.1"/>
    <property type="molecule type" value="Genomic_DNA"/>
</dbReference>
<gene>
    <name evidence="3" type="ORF">DMP10_11415</name>
</gene>
<reference evidence="3 4" key="1">
    <citation type="journal article" date="2019" name="Microbiol. Resour. Announc.">
        <title>Draft Genome Sequences of Type Strains of Gordonibacter faecihominis, Paraeggerthella hongkongensis, Parvibacter caecicola,Slackia equolifaciens, Slackia faecicanis, and Slackia isoflavoniconvertens.</title>
        <authorList>
            <person name="Danylec N."/>
            <person name="Stoll D.A."/>
            <person name="Dotsch A."/>
            <person name="Huch M."/>
        </authorList>
    </citation>
    <scope>NUCLEOTIDE SEQUENCE [LARGE SCALE GENOMIC DNA]</scope>
    <source>
        <strain evidence="3 4">DSM 18785</strain>
    </source>
</reference>
<dbReference type="AlphaFoldDB" id="A0A3N0ANA8"/>
<evidence type="ECO:0000256" key="1">
    <source>
        <dbReference type="SAM" id="Coils"/>
    </source>
</evidence>
<proteinExistence type="predicted"/>
<keyword evidence="1" id="KW-0175">Coiled coil</keyword>
<feature type="coiled-coil region" evidence="1">
    <location>
        <begin position="151"/>
        <end position="178"/>
    </location>
</feature>
<evidence type="ECO:0000313" key="4">
    <source>
        <dbReference type="Proteomes" id="UP000278327"/>
    </source>
</evidence>
<name>A0A3N0ANA8_9ACTN</name>
<dbReference type="RefSeq" id="WP_117284146.1">
    <property type="nucleotide sequence ID" value="NZ_JAMTCE010000022.1"/>
</dbReference>